<dbReference type="InterPro" id="IPR016162">
    <property type="entry name" value="Ald_DH_N"/>
</dbReference>
<proteinExistence type="predicted"/>
<dbReference type="KEGG" id="str:Sterm_4016"/>
<dbReference type="Pfam" id="PF00171">
    <property type="entry name" value="Aldedh"/>
    <property type="match status" value="1"/>
</dbReference>
<dbReference type="InterPro" id="IPR010061">
    <property type="entry name" value="MeMal-semiAld_DH"/>
</dbReference>
<dbReference type="GO" id="GO:0004491">
    <property type="term" value="F:methylmalonate-semialdehyde dehydrogenase (acylating, NAD) activity"/>
    <property type="evidence" value="ECO:0007669"/>
    <property type="project" value="UniProtKB-EC"/>
</dbReference>
<dbReference type="EC" id="1.2.1.27" evidence="1"/>
<dbReference type="Gene3D" id="3.40.605.10">
    <property type="entry name" value="Aldehyde Dehydrogenase, Chain A, domain 1"/>
    <property type="match status" value="1"/>
</dbReference>
<evidence type="ECO:0000313" key="6">
    <source>
        <dbReference type="Proteomes" id="UP000000845"/>
    </source>
</evidence>
<dbReference type="SUPFAM" id="SSF53720">
    <property type="entry name" value="ALDH-like"/>
    <property type="match status" value="1"/>
</dbReference>
<dbReference type="PANTHER" id="PTHR43866:SF4">
    <property type="entry name" value="MALONATE-SEMIALDEHYDE DEHYDROGENASE"/>
    <property type="match status" value="1"/>
</dbReference>
<dbReference type="RefSeq" id="WP_012863423.1">
    <property type="nucleotide sequence ID" value="NC_013517.1"/>
</dbReference>
<dbReference type="FunFam" id="3.40.605.10:FF:000003">
    <property type="entry name" value="Methylmalonate-semialdehyde dehydrogenase [acylating]"/>
    <property type="match status" value="1"/>
</dbReference>
<dbReference type="eggNOG" id="COG1012">
    <property type="taxonomic scope" value="Bacteria"/>
</dbReference>
<keyword evidence="3" id="KW-0520">NAD</keyword>
<gene>
    <name evidence="5" type="ordered locus">Sterm_4016</name>
</gene>
<keyword evidence="6" id="KW-1185">Reference proteome</keyword>
<dbReference type="GO" id="GO:0006574">
    <property type="term" value="P:L-valine catabolic process"/>
    <property type="evidence" value="ECO:0007669"/>
    <property type="project" value="TreeGrafter"/>
</dbReference>
<dbReference type="NCBIfam" id="TIGR01722">
    <property type="entry name" value="MMSDH"/>
    <property type="match status" value="1"/>
</dbReference>
<dbReference type="AlphaFoldDB" id="D1AGX8"/>
<evidence type="ECO:0000259" key="4">
    <source>
        <dbReference type="Pfam" id="PF00171"/>
    </source>
</evidence>
<name>D1AGX8_SEBTE</name>
<dbReference type="Gene3D" id="3.40.309.10">
    <property type="entry name" value="Aldehyde Dehydrogenase, Chain A, domain 2"/>
    <property type="match status" value="1"/>
</dbReference>
<evidence type="ECO:0000256" key="3">
    <source>
        <dbReference type="ARBA" id="ARBA00023027"/>
    </source>
</evidence>
<dbReference type="Proteomes" id="UP000000845">
    <property type="component" value="Chromosome"/>
</dbReference>
<dbReference type="InterPro" id="IPR015590">
    <property type="entry name" value="Aldehyde_DH_dom"/>
</dbReference>
<keyword evidence="2" id="KW-0560">Oxidoreductase</keyword>
<dbReference type="PANTHER" id="PTHR43866">
    <property type="entry name" value="MALONATE-SEMIALDEHYDE DEHYDROGENASE"/>
    <property type="match status" value="1"/>
</dbReference>
<dbReference type="EMBL" id="CP001739">
    <property type="protein sequence ID" value="ACZ10848.1"/>
    <property type="molecule type" value="Genomic_DNA"/>
</dbReference>
<sequence>MQKLKFFINGEWRESKTDKYYDIYNPSTGEVIAQTPCCTKEEVEEAVQAAKDAFESWAAIPVMKRVQILYKFRDLLDQRMDELTEILCKEHGKNWAEGQGDLLKVKEPVELACSAPLLMMGESLMNTSTGYDTVLYREPLGVFAGIAPFNFPGMIPMGWMVPLCIATGNTMVLKASSTTPMTSYKLAELFVEAGLPKGVLNIVTSSRNEAEILLSHPDVKGISFVGSTSVGLHVYSTGAAHGKRVQALCEAKNHALVLEDCVLERSVRGIINSAFGCAGERCMALPTICVQESIADKFVAKLTEVAKELKIGPAYDKTTDLGPVVTADHRKYVEGWIQKGIDEGAKLVLDGRGVSVPGYENGFYMGPTIFDYVTEEMEVGQKEIFGPVLCIKRVKDFEEGITIMNANEFANGSVIYTSSGYYSREFARRTDGGMVGINVGVPVPVGLFPFNGHKRSFFGDLHTLGKDGVKFFTDAKVVTSTWFTEEDNKAKVDTWDGSVVK</sequence>
<reference evidence="5 6" key="2">
    <citation type="journal article" date="2010" name="Stand. Genomic Sci.">
        <title>Complete genome sequence of Sebaldella termitidis type strain (NCTC 11300).</title>
        <authorList>
            <person name="Harmon-Smith M."/>
            <person name="Celia L."/>
            <person name="Chertkov O."/>
            <person name="Lapidus A."/>
            <person name="Copeland A."/>
            <person name="Glavina Del Rio T."/>
            <person name="Nolan M."/>
            <person name="Lucas S."/>
            <person name="Tice H."/>
            <person name="Cheng J.F."/>
            <person name="Han C."/>
            <person name="Detter J.C."/>
            <person name="Bruce D."/>
            <person name="Goodwin L."/>
            <person name="Pitluck S."/>
            <person name="Pati A."/>
            <person name="Liolios K."/>
            <person name="Ivanova N."/>
            <person name="Mavromatis K."/>
            <person name="Mikhailova N."/>
            <person name="Chen A."/>
            <person name="Palaniappan K."/>
            <person name="Land M."/>
            <person name="Hauser L."/>
            <person name="Chang Y.J."/>
            <person name="Jeffries C.D."/>
            <person name="Brettin T."/>
            <person name="Goker M."/>
            <person name="Beck B."/>
            <person name="Bristow J."/>
            <person name="Eisen J.A."/>
            <person name="Markowitz V."/>
            <person name="Hugenholtz P."/>
            <person name="Kyrpides N.C."/>
            <person name="Klenk H.P."/>
            <person name="Chen F."/>
        </authorList>
    </citation>
    <scope>NUCLEOTIDE SEQUENCE [LARGE SCALE GENOMIC DNA]</scope>
    <source>
        <strain evidence="6">ATCC 33386 / NCTC 11300</strain>
    </source>
</reference>
<dbReference type="CDD" id="cd07085">
    <property type="entry name" value="ALDH_F6_MMSDH"/>
    <property type="match status" value="1"/>
</dbReference>
<dbReference type="InterPro" id="IPR016161">
    <property type="entry name" value="Ald_DH/histidinol_DH"/>
</dbReference>
<dbReference type="GO" id="GO:0006210">
    <property type="term" value="P:thymine catabolic process"/>
    <property type="evidence" value="ECO:0007669"/>
    <property type="project" value="TreeGrafter"/>
</dbReference>
<dbReference type="HOGENOM" id="CLU_005391_1_10_0"/>
<protein>
    <recommendedName>
        <fullName evidence="1">methylmalonate-semialdehyde dehydrogenase (CoA acylating)</fullName>
        <ecNumber evidence="1">1.2.1.27</ecNumber>
    </recommendedName>
</protein>
<reference evidence="6" key="1">
    <citation type="submission" date="2009-09" db="EMBL/GenBank/DDBJ databases">
        <title>The complete chromosome of Sebaldella termitidis ATCC 33386.</title>
        <authorList>
            <consortium name="US DOE Joint Genome Institute (JGI-PGF)"/>
            <person name="Lucas S."/>
            <person name="Copeland A."/>
            <person name="Lapidus A."/>
            <person name="Glavina del Rio T."/>
            <person name="Dalin E."/>
            <person name="Tice H."/>
            <person name="Bruce D."/>
            <person name="Goodwin L."/>
            <person name="Pitluck S."/>
            <person name="Kyrpides N."/>
            <person name="Mavromatis K."/>
            <person name="Ivanova N."/>
            <person name="Mikhailova N."/>
            <person name="Sims D."/>
            <person name="Meincke L."/>
            <person name="Brettin T."/>
            <person name="Detter J.C."/>
            <person name="Han C."/>
            <person name="Larimer F."/>
            <person name="Land M."/>
            <person name="Hauser L."/>
            <person name="Markowitz V."/>
            <person name="Cheng J.F."/>
            <person name="Hugenholtz P."/>
            <person name="Woyke T."/>
            <person name="Wu D."/>
            <person name="Eisen J.A."/>
        </authorList>
    </citation>
    <scope>NUCLEOTIDE SEQUENCE [LARGE SCALE GENOMIC DNA]</scope>
    <source>
        <strain evidence="6">ATCC 33386 / NCTC 11300</strain>
    </source>
</reference>
<evidence type="ECO:0000256" key="1">
    <source>
        <dbReference type="ARBA" id="ARBA00013048"/>
    </source>
</evidence>
<evidence type="ECO:0000313" key="5">
    <source>
        <dbReference type="EMBL" id="ACZ10848.1"/>
    </source>
</evidence>
<evidence type="ECO:0000256" key="2">
    <source>
        <dbReference type="ARBA" id="ARBA00023002"/>
    </source>
</evidence>
<organism evidence="5 6">
    <name type="scientific">Sebaldella termitidis (strain ATCC 33386 / NCTC 11300)</name>
    <dbReference type="NCBI Taxonomy" id="526218"/>
    <lineage>
        <taxon>Bacteria</taxon>
        <taxon>Fusobacteriati</taxon>
        <taxon>Fusobacteriota</taxon>
        <taxon>Fusobacteriia</taxon>
        <taxon>Fusobacteriales</taxon>
        <taxon>Leptotrichiaceae</taxon>
        <taxon>Sebaldella</taxon>
    </lineage>
</organism>
<dbReference type="FunFam" id="3.40.309.10:FF:000002">
    <property type="entry name" value="Methylmalonate-semialdehyde dehydrogenase (Acylating)"/>
    <property type="match status" value="1"/>
</dbReference>
<dbReference type="STRING" id="526218.Sterm_4016"/>
<dbReference type="InterPro" id="IPR016163">
    <property type="entry name" value="Ald_DH_C"/>
</dbReference>
<feature type="domain" description="Aldehyde dehydrogenase" evidence="4">
    <location>
        <begin position="12"/>
        <end position="478"/>
    </location>
</feature>
<accession>D1AGX8</accession>